<dbReference type="Pfam" id="PF06500">
    <property type="entry name" value="FrsA-like"/>
    <property type="match status" value="1"/>
</dbReference>
<evidence type="ECO:0000313" key="3">
    <source>
        <dbReference type="EMBL" id="MFD1946707.1"/>
    </source>
</evidence>
<dbReference type="InterPro" id="IPR029058">
    <property type="entry name" value="AB_hydrolase_fold"/>
</dbReference>
<evidence type="ECO:0000313" key="4">
    <source>
        <dbReference type="Proteomes" id="UP001597351"/>
    </source>
</evidence>
<protein>
    <submittedName>
        <fullName evidence="3">Alpha/beta hydrolase family protein</fullName>
        <ecNumber evidence="3">3.4.-.-</ecNumber>
    </submittedName>
</protein>
<dbReference type="PANTHER" id="PTHR22946:SF12">
    <property type="entry name" value="CONIDIAL PIGMENT BIOSYNTHESIS PROTEIN AYG1 (AFU_ORTHOLOGUE AFUA_2G17550)"/>
    <property type="match status" value="1"/>
</dbReference>
<dbReference type="GO" id="GO:0016787">
    <property type="term" value="F:hydrolase activity"/>
    <property type="evidence" value="ECO:0007669"/>
    <property type="project" value="UniProtKB-KW"/>
</dbReference>
<dbReference type="Gene3D" id="1.20.1440.110">
    <property type="entry name" value="acylaminoacyl peptidase"/>
    <property type="match status" value="1"/>
</dbReference>
<dbReference type="Gene3D" id="3.40.50.1820">
    <property type="entry name" value="alpha/beta hydrolase"/>
    <property type="match status" value="1"/>
</dbReference>
<dbReference type="EC" id="3.4.-.-" evidence="3"/>
<organism evidence="3 4">
    <name type="scientific">Nocardioides aestuarii</name>
    <dbReference type="NCBI Taxonomy" id="252231"/>
    <lineage>
        <taxon>Bacteria</taxon>
        <taxon>Bacillati</taxon>
        <taxon>Actinomycetota</taxon>
        <taxon>Actinomycetes</taxon>
        <taxon>Propionibacteriales</taxon>
        <taxon>Nocardioidaceae</taxon>
        <taxon>Nocardioides</taxon>
    </lineage>
</organism>
<dbReference type="SUPFAM" id="SSF53474">
    <property type="entry name" value="alpha/beta-Hydrolases"/>
    <property type="match status" value="1"/>
</dbReference>
<evidence type="ECO:0000256" key="1">
    <source>
        <dbReference type="ARBA" id="ARBA00008645"/>
    </source>
</evidence>
<dbReference type="RefSeq" id="WP_343917110.1">
    <property type="nucleotide sequence ID" value="NZ_BAAAJT010000002.1"/>
</dbReference>
<keyword evidence="4" id="KW-1185">Reference proteome</keyword>
<dbReference type="Proteomes" id="UP001597351">
    <property type="component" value="Unassembled WGS sequence"/>
</dbReference>
<proteinExistence type="inferred from homology"/>
<comment type="caution">
    <text evidence="3">The sequence shown here is derived from an EMBL/GenBank/DDBJ whole genome shotgun (WGS) entry which is preliminary data.</text>
</comment>
<dbReference type="PANTHER" id="PTHR22946">
    <property type="entry name" value="DIENELACTONE HYDROLASE DOMAIN-CONTAINING PROTEIN-RELATED"/>
    <property type="match status" value="1"/>
</dbReference>
<keyword evidence="2 3" id="KW-0378">Hydrolase</keyword>
<accession>A0ABW4TLS0</accession>
<reference evidence="4" key="1">
    <citation type="journal article" date="2019" name="Int. J. Syst. Evol. Microbiol.">
        <title>The Global Catalogue of Microorganisms (GCM) 10K type strain sequencing project: providing services to taxonomists for standard genome sequencing and annotation.</title>
        <authorList>
            <consortium name="The Broad Institute Genomics Platform"/>
            <consortium name="The Broad Institute Genome Sequencing Center for Infectious Disease"/>
            <person name="Wu L."/>
            <person name="Ma J."/>
        </authorList>
    </citation>
    <scope>NUCLEOTIDE SEQUENCE [LARGE SCALE GENOMIC DNA]</scope>
    <source>
        <strain evidence="4">CGMCC 1.12477</strain>
    </source>
</reference>
<evidence type="ECO:0000256" key="2">
    <source>
        <dbReference type="ARBA" id="ARBA00022801"/>
    </source>
</evidence>
<dbReference type="InterPro" id="IPR010520">
    <property type="entry name" value="FrsA-like"/>
</dbReference>
<dbReference type="InterPro" id="IPR050261">
    <property type="entry name" value="FrsA_esterase"/>
</dbReference>
<dbReference type="EMBL" id="JBHUGD010000003">
    <property type="protein sequence ID" value="MFD1946707.1"/>
    <property type="molecule type" value="Genomic_DNA"/>
</dbReference>
<gene>
    <name evidence="3" type="ORF">ACFSDE_07885</name>
</gene>
<comment type="similarity">
    <text evidence="1">Belongs to the AB hydrolase superfamily.</text>
</comment>
<sequence>MDELVASAVAHWGPRFTTNGVTAADFSRITASVDRWEDWCRAWTAEGAAHEALGRAALDEGRSRSAGDHLARAAVYHHFAKFVFVVDPDQMRAAHARAVACLTDALPHLDPPGRRVEIPFEGSRLVAVVRTPAGEGPHPVVLMIPGLDSTKEELGSTEQTFLDRGLATFTIDGPGQGEAEYDLLIRGDWAPVAEAVWEALDQEPDLDRDRLGVWGVSLGGYYAPRVAAALGDRVSACVSLAGPFDFGAGWDGMPQLTRDTFRVRSGARDDDEARRLASTCSMAGVAADLVAPLLVVFGRQDRLIPWQNAERLVAAVSGPATLLMLEDGNHGCANVAPHHRPLTADWMAARLAGGPEPVIADTHQPDTLQKAG</sequence>
<name>A0ABW4TLS0_9ACTN</name>